<name>A0ABN8IU04_9NEOP</name>
<feature type="non-terminal residue" evidence="1">
    <location>
        <position position="1"/>
    </location>
</feature>
<proteinExistence type="predicted"/>
<organism evidence="1 2">
    <name type="scientific">Iphiclides podalirius</name>
    <name type="common">scarce swallowtail</name>
    <dbReference type="NCBI Taxonomy" id="110791"/>
    <lineage>
        <taxon>Eukaryota</taxon>
        <taxon>Metazoa</taxon>
        <taxon>Ecdysozoa</taxon>
        <taxon>Arthropoda</taxon>
        <taxon>Hexapoda</taxon>
        <taxon>Insecta</taxon>
        <taxon>Pterygota</taxon>
        <taxon>Neoptera</taxon>
        <taxon>Endopterygota</taxon>
        <taxon>Lepidoptera</taxon>
        <taxon>Glossata</taxon>
        <taxon>Ditrysia</taxon>
        <taxon>Papilionoidea</taxon>
        <taxon>Papilionidae</taxon>
        <taxon>Papilioninae</taxon>
        <taxon>Iphiclides</taxon>
    </lineage>
</organism>
<protein>
    <submittedName>
        <fullName evidence="1">Uncharacterized protein</fullName>
    </submittedName>
</protein>
<dbReference type="Proteomes" id="UP000837857">
    <property type="component" value="Chromosome 3"/>
</dbReference>
<sequence>MNLERRCVIAEPHNTSLVGTTNSRGYISVQPASGATRIERPSYLFEACLMLGACSTGGVSFNASPGAWHAPQTKIRRVRQQEAAASNAPRKDNGHWEIVYVGRQMSVWRCAAVERSRYLTGWWPLL</sequence>
<accession>A0ABN8IU04</accession>
<evidence type="ECO:0000313" key="1">
    <source>
        <dbReference type="EMBL" id="CAH2063542.1"/>
    </source>
</evidence>
<keyword evidence="2" id="KW-1185">Reference proteome</keyword>
<evidence type="ECO:0000313" key="2">
    <source>
        <dbReference type="Proteomes" id="UP000837857"/>
    </source>
</evidence>
<gene>
    <name evidence="1" type="ORF">IPOD504_LOCUS12564</name>
</gene>
<dbReference type="EMBL" id="OW152815">
    <property type="protein sequence ID" value="CAH2063542.1"/>
    <property type="molecule type" value="Genomic_DNA"/>
</dbReference>
<reference evidence="1" key="1">
    <citation type="submission" date="2022-03" db="EMBL/GenBank/DDBJ databases">
        <authorList>
            <person name="Martin H S."/>
        </authorList>
    </citation>
    <scope>NUCLEOTIDE SEQUENCE</scope>
</reference>